<evidence type="ECO:0000259" key="9">
    <source>
        <dbReference type="Pfam" id="PF00909"/>
    </source>
</evidence>
<dbReference type="GO" id="GO:0005886">
    <property type="term" value="C:plasma membrane"/>
    <property type="evidence" value="ECO:0007669"/>
    <property type="project" value="UniProtKB-SubCell"/>
</dbReference>
<keyword evidence="11" id="KW-1185">Reference proteome</keyword>
<accession>A0A9W6D431</accession>
<feature type="transmembrane region" description="Helical" evidence="8">
    <location>
        <begin position="361"/>
        <end position="382"/>
    </location>
</feature>
<feature type="transmembrane region" description="Helical" evidence="8">
    <location>
        <begin position="137"/>
        <end position="159"/>
    </location>
</feature>
<dbReference type="InterPro" id="IPR018047">
    <property type="entry name" value="Ammonium_transpt_CS"/>
</dbReference>
<feature type="transmembrane region" description="Helical" evidence="8">
    <location>
        <begin position="58"/>
        <end position="85"/>
    </location>
</feature>
<comment type="caution">
    <text evidence="10">The sequence shown here is derived from an EMBL/GenBank/DDBJ whole genome shotgun (WGS) entry which is preliminary data.</text>
</comment>
<feature type="transmembrane region" description="Helical" evidence="8">
    <location>
        <begin position="237"/>
        <end position="257"/>
    </location>
</feature>
<keyword evidence="7 8" id="KW-0924">Ammonia transport</keyword>
<dbReference type="SUPFAM" id="SSF111352">
    <property type="entry name" value="Ammonium transporter"/>
    <property type="match status" value="1"/>
</dbReference>
<evidence type="ECO:0000313" key="11">
    <source>
        <dbReference type="Proteomes" id="UP001144372"/>
    </source>
</evidence>
<dbReference type="InterPro" id="IPR001905">
    <property type="entry name" value="Ammonium_transpt"/>
</dbReference>
<name>A0A9W6D431_9BACT</name>
<dbReference type="EMBL" id="BSDR01000001">
    <property type="protein sequence ID" value="GLI33807.1"/>
    <property type="molecule type" value="Genomic_DNA"/>
</dbReference>
<evidence type="ECO:0000256" key="4">
    <source>
        <dbReference type="ARBA" id="ARBA00022692"/>
    </source>
</evidence>
<reference evidence="10" key="1">
    <citation type="submission" date="2022-12" db="EMBL/GenBank/DDBJ databases">
        <title>Reference genome sequencing for broad-spectrum identification of bacterial and archaeal isolates by mass spectrometry.</title>
        <authorList>
            <person name="Sekiguchi Y."/>
            <person name="Tourlousse D.M."/>
        </authorList>
    </citation>
    <scope>NUCLEOTIDE SEQUENCE</scope>
    <source>
        <strain evidence="10">ASRB1</strain>
    </source>
</reference>
<evidence type="ECO:0000256" key="5">
    <source>
        <dbReference type="ARBA" id="ARBA00022989"/>
    </source>
</evidence>
<keyword evidence="5 8" id="KW-1133">Transmembrane helix</keyword>
<feature type="transmembrane region" description="Helical" evidence="8">
    <location>
        <begin position="292"/>
        <end position="309"/>
    </location>
</feature>
<feature type="transmembrane region" description="Helical" evidence="8">
    <location>
        <begin position="321"/>
        <end position="341"/>
    </location>
</feature>
<dbReference type="AlphaFoldDB" id="A0A9W6D431"/>
<keyword evidence="6 8" id="KW-0472">Membrane</keyword>
<feature type="transmembrane region" description="Helical" evidence="8">
    <location>
        <begin position="269"/>
        <end position="286"/>
    </location>
</feature>
<organism evidence="10 11">
    <name type="scientific">Desulforhabdus amnigena</name>
    <dbReference type="NCBI Taxonomy" id="40218"/>
    <lineage>
        <taxon>Bacteria</taxon>
        <taxon>Pseudomonadati</taxon>
        <taxon>Thermodesulfobacteriota</taxon>
        <taxon>Syntrophobacteria</taxon>
        <taxon>Syntrophobacterales</taxon>
        <taxon>Syntrophobacteraceae</taxon>
        <taxon>Desulforhabdus</taxon>
    </lineage>
</organism>
<evidence type="ECO:0000256" key="6">
    <source>
        <dbReference type="ARBA" id="ARBA00023136"/>
    </source>
</evidence>
<feature type="domain" description="Ammonium transporter AmtB-like" evidence="9">
    <location>
        <begin position="22"/>
        <end position="409"/>
    </location>
</feature>
<feature type="transmembrane region" description="Helical" evidence="8">
    <location>
        <begin position="22"/>
        <end position="46"/>
    </location>
</feature>
<evidence type="ECO:0000313" key="10">
    <source>
        <dbReference type="EMBL" id="GLI33807.1"/>
    </source>
</evidence>
<comment type="subcellular location">
    <subcellularLocation>
        <location evidence="8">Cell membrane</location>
        <topology evidence="8">Multi-pass membrane protein</topology>
    </subcellularLocation>
    <subcellularLocation>
        <location evidence="1">Membrane</location>
        <topology evidence="1">Multi-pass membrane protein</topology>
    </subcellularLocation>
</comment>
<evidence type="ECO:0000256" key="8">
    <source>
        <dbReference type="RuleBase" id="RU362002"/>
    </source>
</evidence>
<dbReference type="PROSITE" id="PS01219">
    <property type="entry name" value="AMMONIUM_TRANSP"/>
    <property type="match status" value="1"/>
</dbReference>
<dbReference type="Pfam" id="PF00909">
    <property type="entry name" value="Ammonium_transp"/>
    <property type="match status" value="1"/>
</dbReference>
<gene>
    <name evidence="10" type="ORF">DAMNIGENAA_12400</name>
</gene>
<dbReference type="Gene3D" id="1.10.3430.10">
    <property type="entry name" value="Ammonium transporter AmtB like domains"/>
    <property type="match status" value="1"/>
</dbReference>
<protein>
    <recommendedName>
        <fullName evidence="8">Ammonium transporter</fullName>
    </recommendedName>
</protein>
<dbReference type="Proteomes" id="UP001144372">
    <property type="component" value="Unassembled WGS sequence"/>
</dbReference>
<dbReference type="NCBIfam" id="TIGR00836">
    <property type="entry name" value="amt"/>
    <property type="match status" value="1"/>
</dbReference>
<evidence type="ECO:0000256" key="1">
    <source>
        <dbReference type="ARBA" id="ARBA00004141"/>
    </source>
</evidence>
<keyword evidence="3 8" id="KW-0813">Transport</keyword>
<dbReference type="PANTHER" id="PTHR43029">
    <property type="entry name" value="AMMONIUM TRANSPORTER MEP2"/>
    <property type="match status" value="1"/>
</dbReference>
<comment type="similarity">
    <text evidence="2 8">Belongs to the ammonia transporter channel (TC 1.A.11.2) family.</text>
</comment>
<dbReference type="InterPro" id="IPR029020">
    <property type="entry name" value="Ammonium/urea_transptr"/>
</dbReference>
<feature type="transmembrane region" description="Helical" evidence="8">
    <location>
        <begin position="105"/>
        <end position="125"/>
    </location>
</feature>
<feature type="transmembrane region" description="Helical" evidence="8">
    <location>
        <begin position="171"/>
        <end position="192"/>
    </location>
</feature>
<evidence type="ECO:0000256" key="3">
    <source>
        <dbReference type="ARBA" id="ARBA00022448"/>
    </source>
</evidence>
<feature type="transmembrane region" description="Helical" evidence="8">
    <location>
        <begin position="204"/>
        <end position="225"/>
    </location>
</feature>
<evidence type="ECO:0000256" key="2">
    <source>
        <dbReference type="ARBA" id="ARBA00005887"/>
    </source>
</evidence>
<keyword evidence="4 8" id="KW-0812">Transmembrane</keyword>
<dbReference type="InterPro" id="IPR024041">
    <property type="entry name" value="NH4_transpt_AmtB-like_dom"/>
</dbReference>
<proteinExistence type="inferred from homology"/>
<dbReference type="GO" id="GO:0008519">
    <property type="term" value="F:ammonium channel activity"/>
    <property type="evidence" value="ECO:0007669"/>
    <property type="project" value="InterPro"/>
</dbReference>
<evidence type="ECO:0000256" key="7">
    <source>
        <dbReference type="ARBA" id="ARBA00023177"/>
    </source>
</evidence>
<dbReference type="PANTHER" id="PTHR43029:SF10">
    <property type="entry name" value="AMMONIUM TRANSPORTER MEP2"/>
    <property type="match status" value="1"/>
</dbReference>
<sequence length="411" mass="43165">MLLRCKTALAVDAPSANPADTVWILISSALVMLMLPGLALFYGGMVQTKNVLSSHMHSLVALAVVGILWVLGGYSLSFGTGNAWIGDFSKILLIGISPDSVTGSIPTYAFIMFQGMFAIITPALISGTIAERMKFSTYVVFILLWSLLIYNPVAHWVWGGGWLAKMGVMDFAGGIVVHLTAGVSSLAIVALIGKRQGYPGEQFVPHNLAMTVLGVGLLWFGWFGFNAGSALAANANAALAFTTTMIAGASAATSWMLMEWWLLGKPSALGLASGIVAGLGSITPAAGFVTPAAALFIGLVAGVLCFYGVRMKFKMGYDDSLDVVGVHGVGGVWGPIATGIFATVGGQGFLSGNPGQLQVQVLAVVAVGIYCYVLTYSLAWILDKIMGLRVDEDQEVIGLDRELHGEVGYNL</sequence>